<dbReference type="STRING" id="1121352.GCA_000620925_01679"/>
<evidence type="ECO:0000256" key="5">
    <source>
        <dbReference type="ARBA" id="ARBA00022857"/>
    </source>
</evidence>
<dbReference type="PANTHER" id="PTHR23026:SF125">
    <property type="entry name" value="OXYGEN-INSENSITIVE NAD(P)H NITROREDUCTASE"/>
    <property type="match status" value="1"/>
</dbReference>
<evidence type="ECO:0000313" key="10">
    <source>
        <dbReference type="Proteomes" id="UP000269923"/>
    </source>
</evidence>
<evidence type="ECO:0000256" key="3">
    <source>
        <dbReference type="ARBA" id="ARBA00022630"/>
    </source>
</evidence>
<proteinExistence type="inferred from homology"/>
<feature type="domain" description="Nitroreductase" evidence="8">
    <location>
        <begin position="13"/>
        <end position="201"/>
    </location>
</feature>
<dbReference type="PANTHER" id="PTHR23026">
    <property type="entry name" value="NADPH NITROREDUCTASE"/>
    <property type="match status" value="1"/>
</dbReference>
<dbReference type="GO" id="GO:0005829">
    <property type="term" value="C:cytosol"/>
    <property type="evidence" value="ECO:0007669"/>
    <property type="project" value="TreeGrafter"/>
</dbReference>
<evidence type="ECO:0000259" key="8">
    <source>
        <dbReference type="Pfam" id="PF00881"/>
    </source>
</evidence>
<dbReference type="InterPro" id="IPR050627">
    <property type="entry name" value="Nitroreductase/BluB"/>
</dbReference>
<dbReference type="Pfam" id="PF00881">
    <property type="entry name" value="Nitroreductase"/>
    <property type="match status" value="1"/>
</dbReference>
<comment type="caution">
    <text evidence="9">The sequence shown here is derived from an EMBL/GenBank/DDBJ whole genome shotgun (WGS) entry which is preliminary data.</text>
</comment>
<dbReference type="EMBL" id="RQYC01000005">
    <property type="protein sequence ID" value="RRD90552.1"/>
    <property type="molecule type" value="Genomic_DNA"/>
</dbReference>
<dbReference type="Gene3D" id="3.40.109.10">
    <property type="entry name" value="NADH Oxidase"/>
    <property type="match status" value="1"/>
</dbReference>
<keyword evidence="3" id="KW-0285">Flavoprotein</keyword>
<dbReference type="GO" id="GO:0046857">
    <property type="term" value="F:oxidoreductase activity, acting on other nitrogenous compounds as donors, with NAD or NADP as acceptor"/>
    <property type="evidence" value="ECO:0007669"/>
    <property type="project" value="TreeGrafter"/>
</dbReference>
<dbReference type="OrthoDB" id="9809288at2"/>
<gene>
    <name evidence="9" type="ORF">EII21_04550</name>
</gene>
<dbReference type="InterPro" id="IPR000415">
    <property type="entry name" value="Nitroreductase-like"/>
</dbReference>
<evidence type="ECO:0000256" key="2">
    <source>
        <dbReference type="ARBA" id="ARBA00007118"/>
    </source>
</evidence>
<keyword evidence="7" id="KW-0520">NAD</keyword>
<evidence type="ECO:0000256" key="1">
    <source>
        <dbReference type="ARBA" id="ARBA00001917"/>
    </source>
</evidence>
<evidence type="ECO:0000256" key="6">
    <source>
        <dbReference type="ARBA" id="ARBA00023002"/>
    </source>
</evidence>
<name>A0A3P2A512_9NEIS</name>
<keyword evidence="10" id="KW-1185">Reference proteome</keyword>
<comment type="similarity">
    <text evidence="2">Belongs to the nitroreductase family.</text>
</comment>
<dbReference type="CDD" id="cd02149">
    <property type="entry name" value="NfsB-like"/>
    <property type="match status" value="1"/>
</dbReference>
<dbReference type="AlphaFoldDB" id="A0A3P2A512"/>
<reference evidence="9 10" key="1">
    <citation type="submission" date="2018-11" db="EMBL/GenBank/DDBJ databases">
        <title>Genomes From Bacteria Associated with the Canine Oral Cavity: a Test Case for Automated Genome-Based Taxonomic Assignment.</title>
        <authorList>
            <person name="Coil D.A."/>
            <person name="Jospin G."/>
            <person name="Darling A.E."/>
            <person name="Wallis C."/>
            <person name="Davis I.J."/>
            <person name="Harris S."/>
            <person name="Eisen J.A."/>
            <person name="Holcombe L.J."/>
            <person name="O'Flynn C."/>
        </authorList>
    </citation>
    <scope>NUCLEOTIDE SEQUENCE [LARGE SCALE GENOMIC DNA]</scope>
    <source>
        <strain evidence="9 10">COT-280</strain>
    </source>
</reference>
<dbReference type="Proteomes" id="UP000269923">
    <property type="component" value="Unassembled WGS sequence"/>
</dbReference>
<dbReference type="InterPro" id="IPR029479">
    <property type="entry name" value="Nitroreductase"/>
</dbReference>
<keyword evidence="4" id="KW-0288">FMN</keyword>
<keyword evidence="6" id="KW-0560">Oxidoreductase</keyword>
<evidence type="ECO:0000256" key="4">
    <source>
        <dbReference type="ARBA" id="ARBA00022643"/>
    </source>
</evidence>
<dbReference type="SUPFAM" id="SSF55469">
    <property type="entry name" value="FMN-dependent nitroreductase-like"/>
    <property type="match status" value="1"/>
</dbReference>
<dbReference type="InterPro" id="IPR033878">
    <property type="entry name" value="NfsB-like"/>
</dbReference>
<dbReference type="GO" id="GO:0046256">
    <property type="term" value="P:2,4,6-trinitrotoluene catabolic process"/>
    <property type="evidence" value="ECO:0007669"/>
    <property type="project" value="TreeGrafter"/>
</dbReference>
<keyword evidence="5" id="KW-0521">NADP</keyword>
<protein>
    <submittedName>
        <fullName evidence="9">NAD(P)H-dependent oxidoreductase</fullName>
    </submittedName>
</protein>
<organism evidence="9 10">
    <name type="scientific">Conchiformibius steedae</name>
    <dbReference type="NCBI Taxonomy" id="153493"/>
    <lineage>
        <taxon>Bacteria</taxon>
        <taxon>Pseudomonadati</taxon>
        <taxon>Pseudomonadota</taxon>
        <taxon>Betaproteobacteria</taxon>
        <taxon>Neisseriales</taxon>
        <taxon>Neisseriaceae</taxon>
        <taxon>Conchiformibius</taxon>
    </lineage>
</organism>
<dbReference type="RefSeq" id="WP_124794438.1">
    <property type="nucleotide sequence ID" value="NZ_RQYC01000005.1"/>
</dbReference>
<evidence type="ECO:0000256" key="7">
    <source>
        <dbReference type="ARBA" id="ARBA00023027"/>
    </source>
</evidence>
<comment type="cofactor">
    <cofactor evidence="1">
        <name>FMN</name>
        <dbReference type="ChEBI" id="CHEBI:58210"/>
    </cofactor>
</comment>
<sequence>MISPQNLLHIYQTRSTCKQYNPNRQISADDFQVILESARLSPSSFGFEPWHFVVVQNPELRQLIGQHAWGAKDKIGECSHFVLILARQANTLHADSPYIMQMMEQVHGIAPEAAALRRERYREFCEQDFALTPENPRSFYDWACKQCYIALGNMLTTAAALNIDATAVEGFPLETLNRLLVEQGVFDGEVYKLAVMCAFGYRADAPRPKTRQSAQEVISWK</sequence>
<accession>A0A3P2A512</accession>
<evidence type="ECO:0000313" key="9">
    <source>
        <dbReference type="EMBL" id="RRD90552.1"/>
    </source>
</evidence>